<dbReference type="AlphaFoldDB" id="A0A0E2ZMB0"/>
<dbReference type="SUPFAM" id="SSF48208">
    <property type="entry name" value="Six-hairpin glycosidases"/>
    <property type="match status" value="1"/>
</dbReference>
<gene>
    <name evidence="3" type="ORF">IB75_08165</name>
</gene>
<evidence type="ECO:0000313" key="4">
    <source>
        <dbReference type="Proteomes" id="UP000028839"/>
    </source>
</evidence>
<dbReference type="InterPro" id="IPR012341">
    <property type="entry name" value="6hp_glycosidase-like_sf"/>
</dbReference>
<organism evidence="3 4">
    <name type="scientific">Nitrosococcus oceani C-27</name>
    <dbReference type="NCBI Taxonomy" id="314279"/>
    <lineage>
        <taxon>Bacteria</taxon>
        <taxon>Pseudomonadati</taxon>
        <taxon>Pseudomonadota</taxon>
        <taxon>Gammaproteobacteria</taxon>
        <taxon>Chromatiales</taxon>
        <taxon>Chromatiaceae</taxon>
        <taxon>Nitrosococcus</taxon>
    </lineage>
</organism>
<comment type="caution">
    <text evidence="3">The sequence shown here is derived from an EMBL/GenBank/DDBJ whole genome shotgun (WGS) entry which is preliminary data.</text>
</comment>
<proteinExistence type="predicted"/>
<evidence type="ECO:0000313" key="3">
    <source>
        <dbReference type="EMBL" id="KFI19507.1"/>
    </source>
</evidence>
<dbReference type="HOGENOM" id="CLU_019216_1_0_6"/>
<name>A0A0E2ZMB0_9GAMM</name>
<reference evidence="3 4" key="1">
    <citation type="submission" date="2014-07" db="EMBL/GenBank/DDBJ databases">
        <title>Comparative analysis of Nitrosococcus oceani genome inventories of strains from Pacific and Atlantic gyres.</title>
        <authorList>
            <person name="Lim C.K."/>
            <person name="Wang L."/>
            <person name="Sayavedra-Soto L.A."/>
            <person name="Klotz M.G."/>
        </authorList>
    </citation>
    <scope>NUCLEOTIDE SEQUENCE [LARGE SCALE GENOMIC DNA]</scope>
    <source>
        <strain evidence="3 4">C-27</strain>
    </source>
</reference>
<evidence type="ECO:0000259" key="2">
    <source>
        <dbReference type="Pfam" id="PF22422"/>
    </source>
</evidence>
<dbReference type="EMBL" id="JPGN01000050">
    <property type="protein sequence ID" value="KFI19507.1"/>
    <property type="molecule type" value="Genomic_DNA"/>
</dbReference>
<dbReference type="GO" id="GO:0005975">
    <property type="term" value="P:carbohydrate metabolic process"/>
    <property type="evidence" value="ECO:0007669"/>
    <property type="project" value="InterPro"/>
</dbReference>
<dbReference type="Pfam" id="PF14742">
    <property type="entry name" value="GDE_N_bis"/>
    <property type="match status" value="1"/>
</dbReference>
<dbReference type="InterPro" id="IPR032856">
    <property type="entry name" value="GDE_N_bis"/>
</dbReference>
<sequence>MAVDDVVLINDQWYVPAASSHTDESTRVLKHNDTFAVFDRYGDIQHLGIGEQGIYHQGTRFLSYFELSINQRRPLLLHSIVKEDNTLLTADITNPDLYQENQLVTRKGIVHIFRSKLLWNGVYYERIRLFNYGDKTLNLYLDIQFGADYADIFEVRGAKRCKRGQVLPVQHQGQELVFSYRGLDNETRRTRILSSQPPDNQGEGRICFAIELLPKEKKQFYLTIACEIETNKPAILTYQEALANSNQAVTAAGKRIGHVFTSNEQFNDWLNRSAADLQMLTSQTEQGNYPYAGVPWFATPFGRDGIITALQYLWLNPQLAQGVLGFLAATQATEENAAQDAEPGKILHETRKGEMAALHEVPFWRYYGSIDATPLFIVLAGAYYQRTADQPFLEAIWPNIEAALYWIDNYGDCDGDGFVEYARHSADGLIHQGWKDSDDPIFHQEGSPAEGPLALCEVQGYVYEAKKIAAKLATLLGETSRASELEHQAEALKKKFNQAFWCEEIATFALALDGHKRPCQIISSNAGHALFSRIANPEYAQKVAETLLSEASFSGWGIRTLATTQARFNPMSYHNGSIWPHDNAIVAMGLARYGFKDQAQQILSGLFDASITMDLHRLPELFCGFDRLPGQGPTLYPVACSPQAWASGTVFHLLQACLGLTFSEEKPQIRFYHPRLPNYLQRLEITNLRFGDAVIDLSLRRHLHDVGVNVLRKVGDIEVAVIV</sequence>
<feature type="domain" description="Putative glycogen debranching enzyme N-terminal" evidence="1">
    <location>
        <begin position="29"/>
        <end position="222"/>
    </location>
</feature>
<feature type="domain" description="Mannosylglycerate hydrolase MGH1-like glycoside hydrolase" evidence="2">
    <location>
        <begin position="308"/>
        <end position="608"/>
    </location>
</feature>
<evidence type="ECO:0000259" key="1">
    <source>
        <dbReference type="Pfam" id="PF14742"/>
    </source>
</evidence>
<dbReference type="Pfam" id="PF22422">
    <property type="entry name" value="MGH1-like_GH"/>
    <property type="match status" value="1"/>
</dbReference>
<protein>
    <submittedName>
        <fullName evidence="3">Amylo-alpha-1,6-glucosidase</fullName>
    </submittedName>
</protein>
<dbReference type="InterPro" id="IPR008928">
    <property type="entry name" value="6-hairpin_glycosidase_sf"/>
</dbReference>
<dbReference type="OrthoDB" id="9802524at2"/>
<dbReference type="Proteomes" id="UP000028839">
    <property type="component" value="Unassembled WGS sequence"/>
</dbReference>
<dbReference type="InterPro" id="IPR054491">
    <property type="entry name" value="MGH1-like_GH"/>
</dbReference>
<dbReference type="Gene3D" id="1.50.10.10">
    <property type="match status" value="1"/>
</dbReference>
<accession>A0A0E2ZMB0</accession>